<accession>A0A1Q5TET7</accession>
<feature type="compositionally biased region" description="Basic residues" evidence="1">
    <location>
        <begin position="102"/>
        <end position="111"/>
    </location>
</feature>
<comment type="caution">
    <text evidence="3">The sequence shown here is derived from an EMBL/GenBank/DDBJ whole genome shotgun (WGS) entry which is preliminary data.</text>
</comment>
<dbReference type="EMBL" id="MNBE01000666">
    <property type="protein sequence ID" value="OKO98702.1"/>
    <property type="molecule type" value="Genomic_DNA"/>
</dbReference>
<protein>
    <recommendedName>
        <fullName evidence="2">Myb-like DNA-binding domain-containing protein</fullName>
    </recommendedName>
</protein>
<reference evidence="3 4" key="1">
    <citation type="submission" date="2016-10" db="EMBL/GenBank/DDBJ databases">
        <title>Genome sequence of the ascomycete fungus Penicillium subrubescens.</title>
        <authorList>
            <person name="De Vries R.P."/>
            <person name="Peng M."/>
            <person name="Dilokpimol A."/>
            <person name="Hilden K."/>
            <person name="Makela M.R."/>
            <person name="Grigoriev I."/>
            <person name="Riley R."/>
            <person name="Granchi Z."/>
        </authorList>
    </citation>
    <scope>NUCLEOTIDE SEQUENCE [LARGE SCALE GENOMIC DNA]</scope>
    <source>
        <strain evidence="3 4">CBS 132785</strain>
    </source>
</reference>
<dbReference type="InterPro" id="IPR054505">
    <property type="entry name" value="Myb_DNA-bind_8"/>
</dbReference>
<dbReference type="OrthoDB" id="5421770at2759"/>
<evidence type="ECO:0000313" key="4">
    <source>
        <dbReference type="Proteomes" id="UP000186955"/>
    </source>
</evidence>
<dbReference type="AlphaFoldDB" id="A0A1Q5TET7"/>
<feature type="compositionally biased region" description="Low complexity" evidence="1">
    <location>
        <begin position="1"/>
        <end position="11"/>
    </location>
</feature>
<sequence length="146" mass="15715">MAPKAAAKAAPGSDSASTTEQQDNAIMAMCLRKIDPHTHKIDAAAVAEALGYTNPKSLGNRWSAMKKKYEDIRVEMSYPPRAGGPTSPKAPASPKVSPDKVQKKRGRKPKAAKASEPKAEDDETKAEEAKIEDLKVDDDKVSENEV</sequence>
<feature type="region of interest" description="Disordered" evidence="1">
    <location>
        <begin position="76"/>
        <end position="146"/>
    </location>
</feature>
<keyword evidence="4" id="KW-1185">Reference proteome</keyword>
<feature type="domain" description="Myb-like DNA-binding" evidence="2">
    <location>
        <begin position="26"/>
        <end position="70"/>
    </location>
</feature>
<name>A0A1Q5TET7_9EURO</name>
<feature type="compositionally biased region" description="Low complexity" evidence="1">
    <location>
        <begin position="83"/>
        <end position="96"/>
    </location>
</feature>
<evidence type="ECO:0000256" key="1">
    <source>
        <dbReference type="SAM" id="MobiDB-lite"/>
    </source>
</evidence>
<organism evidence="3 4">
    <name type="scientific">Penicillium subrubescens</name>
    <dbReference type="NCBI Taxonomy" id="1316194"/>
    <lineage>
        <taxon>Eukaryota</taxon>
        <taxon>Fungi</taxon>
        <taxon>Dikarya</taxon>
        <taxon>Ascomycota</taxon>
        <taxon>Pezizomycotina</taxon>
        <taxon>Eurotiomycetes</taxon>
        <taxon>Eurotiomycetidae</taxon>
        <taxon>Eurotiales</taxon>
        <taxon>Aspergillaceae</taxon>
        <taxon>Penicillium</taxon>
    </lineage>
</organism>
<evidence type="ECO:0000259" key="2">
    <source>
        <dbReference type="Pfam" id="PF22980"/>
    </source>
</evidence>
<feature type="region of interest" description="Disordered" evidence="1">
    <location>
        <begin position="1"/>
        <end position="21"/>
    </location>
</feature>
<dbReference type="Proteomes" id="UP000186955">
    <property type="component" value="Unassembled WGS sequence"/>
</dbReference>
<feature type="compositionally biased region" description="Basic and acidic residues" evidence="1">
    <location>
        <begin position="126"/>
        <end position="146"/>
    </location>
</feature>
<proteinExistence type="predicted"/>
<evidence type="ECO:0000313" key="3">
    <source>
        <dbReference type="EMBL" id="OKO98702.1"/>
    </source>
</evidence>
<dbReference type="Pfam" id="PF22980">
    <property type="entry name" value="Myb_DNA-bind_8"/>
    <property type="match status" value="1"/>
</dbReference>
<gene>
    <name evidence="3" type="ORF">PENSUB_8953</name>
</gene>